<evidence type="ECO:0000313" key="3">
    <source>
        <dbReference type="Proteomes" id="UP000182444"/>
    </source>
</evidence>
<dbReference type="Proteomes" id="UP000182444">
    <property type="component" value="Chromosome 1D"/>
</dbReference>
<dbReference type="AlphaFoldDB" id="A0A1D8NCT6"/>
<protein>
    <submittedName>
        <fullName evidence="2">Uncharacterized protein</fullName>
    </submittedName>
</protein>
<proteinExistence type="predicted"/>
<organism evidence="2 3">
    <name type="scientific">Yarrowia lipolytica</name>
    <name type="common">Candida lipolytica</name>
    <dbReference type="NCBI Taxonomy" id="4952"/>
    <lineage>
        <taxon>Eukaryota</taxon>
        <taxon>Fungi</taxon>
        <taxon>Dikarya</taxon>
        <taxon>Ascomycota</taxon>
        <taxon>Saccharomycotina</taxon>
        <taxon>Dipodascomycetes</taxon>
        <taxon>Dipodascales</taxon>
        <taxon>Dipodascales incertae sedis</taxon>
        <taxon>Yarrowia</taxon>
    </lineage>
</organism>
<dbReference type="GeneID" id="94583190"/>
<dbReference type="EMBL" id="CP017556">
    <property type="protein sequence ID" value="AOW03436.1"/>
    <property type="molecule type" value="Genomic_DNA"/>
</dbReference>
<name>A0A1D8NCT6_YARLL</name>
<sequence>MERRLRSPPIRSPRRPQPPPRVLKLQILGFSQYITKAPRKAHHFPTHLTSLEPEKNQVHSCTSPKPLVAVSSPTPPTE</sequence>
<feature type="region of interest" description="Disordered" evidence="1">
    <location>
        <begin position="1"/>
        <end position="21"/>
    </location>
</feature>
<gene>
    <name evidence="2" type="ORF">YALI1_D01910g</name>
</gene>
<dbReference type="RefSeq" id="XP_068138668.1">
    <property type="nucleotide sequence ID" value="XM_068282567.1"/>
</dbReference>
<evidence type="ECO:0000313" key="2">
    <source>
        <dbReference type="EMBL" id="AOW03436.1"/>
    </source>
</evidence>
<dbReference type="VEuPathDB" id="FungiDB:YALI1_D01910g"/>
<accession>A0A1D8NCT6</accession>
<evidence type="ECO:0000256" key="1">
    <source>
        <dbReference type="SAM" id="MobiDB-lite"/>
    </source>
</evidence>
<reference evidence="2 3" key="1">
    <citation type="journal article" date="2016" name="PLoS ONE">
        <title>Sequence Assembly of Yarrowia lipolytica Strain W29/CLIB89 Shows Transposable Element Diversity.</title>
        <authorList>
            <person name="Magnan C."/>
            <person name="Yu J."/>
            <person name="Chang I."/>
            <person name="Jahn E."/>
            <person name="Kanomata Y."/>
            <person name="Wu J."/>
            <person name="Zeller M."/>
            <person name="Oakes M."/>
            <person name="Baldi P."/>
            <person name="Sandmeyer S."/>
        </authorList>
    </citation>
    <scope>NUCLEOTIDE SEQUENCE [LARGE SCALE GENOMIC DNA]</scope>
    <source>
        <strain evidence="3">CLIB89(W29)</strain>
    </source>
</reference>
<feature type="region of interest" description="Disordered" evidence="1">
    <location>
        <begin position="49"/>
        <end position="78"/>
    </location>
</feature>